<accession>A0A455UAM4</accession>
<proteinExistence type="predicted"/>
<sequence length="91" mass="9678">MATAALLLGGCQTSSSLQDGPFGMQVEDPMRNAPPITQGLDAEGLSTLLGAELAGQRGDYRYASQGVPRSSAALSRASTGRTRYFRRSLWQ</sequence>
<name>A0A455UAM4_9GAMM</name>
<dbReference type="Proteomes" id="UP000320231">
    <property type="component" value="Chromosome"/>
</dbReference>
<evidence type="ECO:0000313" key="1">
    <source>
        <dbReference type="EMBL" id="BBI63260.1"/>
    </source>
</evidence>
<dbReference type="AlphaFoldDB" id="A0A455UAM4"/>
<reference evidence="1 2" key="1">
    <citation type="journal article" date="2019" name="Microbiol. Resour. Announc.">
        <title>Complete Genome Sequence of Halomonas sulfidaeris Strain Esulfide1 Isolated from a Metal Sulfide Rock at a Depth of 2,200 Meters, Obtained Using Nanopore Sequencing.</title>
        <authorList>
            <person name="Saito M."/>
            <person name="Nishigata A."/>
            <person name="Galipon J."/>
            <person name="Arakawa K."/>
        </authorList>
    </citation>
    <scope>NUCLEOTIDE SEQUENCE [LARGE SCALE GENOMIC DNA]</scope>
    <source>
        <strain evidence="1 2">ATCC BAA-803</strain>
    </source>
</reference>
<organism evidence="1 2">
    <name type="scientific">Vreelandella sulfidaeris</name>
    <dbReference type="NCBI Taxonomy" id="115553"/>
    <lineage>
        <taxon>Bacteria</taxon>
        <taxon>Pseudomonadati</taxon>
        <taxon>Pseudomonadota</taxon>
        <taxon>Gammaproteobacteria</taxon>
        <taxon>Oceanospirillales</taxon>
        <taxon>Halomonadaceae</taxon>
        <taxon>Vreelandella</taxon>
    </lineage>
</organism>
<gene>
    <name evidence="1" type="ORF">HSBAA_45660</name>
</gene>
<dbReference type="KEGG" id="hsr:HSBAA_45660"/>
<protein>
    <submittedName>
        <fullName evidence="1">Uncharacterized protein</fullName>
    </submittedName>
</protein>
<evidence type="ECO:0000313" key="2">
    <source>
        <dbReference type="Proteomes" id="UP000320231"/>
    </source>
</evidence>
<dbReference type="EMBL" id="AP019514">
    <property type="protein sequence ID" value="BBI63260.1"/>
    <property type="molecule type" value="Genomic_DNA"/>
</dbReference>